<proteinExistence type="predicted"/>
<dbReference type="InterPro" id="IPR022555">
    <property type="entry name" value="DUF2577"/>
</dbReference>
<evidence type="ECO:0000313" key="2">
    <source>
        <dbReference type="Proteomes" id="UP000724657"/>
    </source>
</evidence>
<evidence type="ECO:0000313" key="1">
    <source>
        <dbReference type="EMBL" id="MBU3843079.1"/>
    </source>
</evidence>
<dbReference type="AlphaFoldDB" id="A0A9E2L152"/>
<dbReference type="Pfam" id="PF10844">
    <property type="entry name" value="DUF2577"/>
    <property type="match status" value="1"/>
</dbReference>
<reference evidence="1" key="1">
    <citation type="journal article" date="2021" name="PeerJ">
        <title>Extensive microbial diversity within the chicken gut microbiome revealed by metagenomics and culture.</title>
        <authorList>
            <person name="Gilroy R."/>
            <person name="Ravi A."/>
            <person name="Getino M."/>
            <person name="Pursley I."/>
            <person name="Horton D.L."/>
            <person name="Alikhan N.F."/>
            <person name="Baker D."/>
            <person name="Gharbi K."/>
            <person name="Hall N."/>
            <person name="Watson M."/>
            <person name="Adriaenssens E.M."/>
            <person name="Foster-Nyarko E."/>
            <person name="Jarju S."/>
            <person name="Secka A."/>
            <person name="Antonio M."/>
            <person name="Oren A."/>
            <person name="Chaudhuri R.R."/>
            <person name="La Ragione R."/>
            <person name="Hildebrand F."/>
            <person name="Pallen M.J."/>
        </authorList>
    </citation>
    <scope>NUCLEOTIDE SEQUENCE</scope>
    <source>
        <strain evidence="1">A6-441</strain>
    </source>
</reference>
<dbReference type="Proteomes" id="UP000724657">
    <property type="component" value="Unassembled WGS sequence"/>
</dbReference>
<organism evidence="1 2">
    <name type="scientific">Candidatus Fusobacterium pullicola</name>
    <dbReference type="NCBI Taxonomy" id="2838601"/>
    <lineage>
        <taxon>Bacteria</taxon>
        <taxon>Fusobacteriati</taxon>
        <taxon>Fusobacteriota</taxon>
        <taxon>Fusobacteriia</taxon>
        <taxon>Fusobacteriales</taxon>
        <taxon>Fusobacteriaceae</taxon>
        <taxon>Fusobacterium</taxon>
    </lineage>
</organism>
<dbReference type="EMBL" id="JAHLFN010000076">
    <property type="protein sequence ID" value="MBU3843079.1"/>
    <property type="molecule type" value="Genomic_DNA"/>
</dbReference>
<reference evidence="1" key="2">
    <citation type="submission" date="2021-04" db="EMBL/GenBank/DDBJ databases">
        <authorList>
            <person name="Gilroy R."/>
        </authorList>
    </citation>
    <scope>NUCLEOTIDE SEQUENCE</scope>
    <source>
        <strain evidence="1">A6-441</strain>
    </source>
</reference>
<comment type="caution">
    <text evidence="1">The sequence shown here is derived from an EMBL/GenBank/DDBJ whole genome shotgun (WGS) entry which is preliminary data.</text>
</comment>
<name>A0A9E2L152_9FUSO</name>
<gene>
    <name evidence="1" type="ORF">IAA47_08900</name>
</gene>
<sequence>MIDAIKEVVEKLLERKKMTKLEFGIVETVNPLTVRVEAKKLLQAEDLILSHLVRDYYVDITVQHSTDSIHGSWDTSHDHPNVGKNVIPIDHEHEYTGRKKILIHNALLKGEKVIMIRQEGGQIYYILDRINDPTVEGEWI</sequence>
<accession>A0A9E2L152</accession>
<protein>
    <submittedName>
        <fullName evidence="1">DUF2577 domain-containing protein</fullName>
    </submittedName>
</protein>